<dbReference type="Proteomes" id="UP000736787">
    <property type="component" value="Unassembled WGS sequence"/>
</dbReference>
<proteinExistence type="predicted"/>
<gene>
    <name evidence="1" type="ORF">PC115_g23606</name>
    <name evidence="2" type="ORF">PC117_g26336</name>
    <name evidence="3" type="ORF">PC118_g23727</name>
    <name evidence="4" type="ORF">PC129_g23385</name>
</gene>
<dbReference type="Proteomes" id="UP000697107">
    <property type="component" value="Unassembled WGS sequence"/>
</dbReference>
<dbReference type="Proteomes" id="UP000774804">
    <property type="component" value="Unassembled WGS sequence"/>
</dbReference>
<sequence>MRCRDATEALGLLNAEKTFGLMQGVGHPTCEINNELAELKFFGTVL</sequence>
<organism evidence="4 5">
    <name type="scientific">Phytophthora cactorum</name>
    <dbReference type="NCBI Taxonomy" id="29920"/>
    <lineage>
        <taxon>Eukaryota</taxon>
        <taxon>Sar</taxon>
        <taxon>Stramenopiles</taxon>
        <taxon>Oomycota</taxon>
        <taxon>Peronosporomycetes</taxon>
        <taxon>Peronosporales</taxon>
        <taxon>Peronosporaceae</taxon>
        <taxon>Phytophthora</taxon>
    </lineage>
</organism>
<dbReference type="EMBL" id="RCMV01002631">
    <property type="protein sequence ID" value="KAG3201918.1"/>
    <property type="molecule type" value="Genomic_DNA"/>
</dbReference>
<dbReference type="EMBL" id="RCMK01002397">
    <property type="protein sequence ID" value="KAG2881750.1"/>
    <property type="molecule type" value="Genomic_DNA"/>
</dbReference>
<comment type="caution">
    <text evidence="4">The sequence shown here is derived from an EMBL/GenBank/DDBJ whole genome shotgun (WGS) entry which is preliminary data.</text>
</comment>
<evidence type="ECO:0000313" key="5">
    <source>
        <dbReference type="Proteomes" id="UP000760860"/>
    </source>
</evidence>
<dbReference type="AlphaFoldDB" id="A0A8T1GYP3"/>
<dbReference type="Proteomes" id="UP000760860">
    <property type="component" value="Unassembled WGS sequence"/>
</dbReference>
<reference evidence="4" key="1">
    <citation type="submission" date="2018-05" db="EMBL/GenBank/DDBJ databases">
        <title>Effector identification in a new, highly contiguous assembly of the strawberry crown rot pathogen Phytophthora cactorum.</title>
        <authorList>
            <person name="Armitage A.D."/>
            <person name="Nellist C.F."/>
            <person name="Bates H."/>
            <person name="Vickerstaff R.J."/>
            <person name="Harrison R.J."/>
        </authorList>
    </citation>
    <scope>NUCLEOTIDE SEQUENCE</scope>
    <source>
        <strain evidence="1">4032</strain>
        <strain evidence="2">4040</strain>
        <strain evidence="3">P415</strain>
        <strain evidence="4">P421</strain>
    </source>
</reference>
<evidence type="ECO:0000313" key="1">
    <source>
        <dbReference type="EMBL" id="KAG2876503.1"/>
    </source>
</evidence>
<protein>
    <submittedName>
        <fullName evidence="4">Uncharacterized protein</fullName>
    </submittedName>
</protein>
<accession>A0A8T1GYP3</accession>
<dbReference type="EMBL" id="RCML01002394">
    <property type="protein sequence ID" value="KAG2958034.1"/>
    <property type="molecule type" value="Genomic_DNA"/>
</dbReference>
<dbReference type="EMBL" id="RCMI01002443">
    <property type="protein sequence ID" value="KAG2876503.1"/>
    <property type="molecule type" value="Genomic_DNA"/>
</dbReference>
<evidence type="ECO:0000313" key="4">
    <source>
        <dbReference type="EMBL" id="KAG3201918.1"/>
    </source>
</evidence>
<evidence type="ECO:0000313" key="3">
    <source>
        <dbReference type="EMBL" id="KAG2958034.1"/>
    </source>
</evidence>
<name>A0A8T1GYP3_9STRA</name>
<evidence type="ECO:0000313" key="2">
    <source>
        <dbReference type="EMBL" id="KAG2881750.1"/>
    </source>
</evidence>